<dbReference type="SMART" id="SM00354">
    <property type="entry name" value="HTH_LACI"/>
    <property type="match status" value="1"/>
</dbReference>
<keyword evidence="1" id="KW-0805">Transcription regulation</keyword>
<feature type="domain" description="HTH lacI-type" evidence="4">
    <location>
        <begin position="13"/>
        <end position="64"/>
    </location>
</feature>
<dbReference type="Pfam" id="PF13407">
    <property type="entry name" value="Peripla_BP_4"/>
    <property type="match status" value="1"/>
</dbReference>
<keyword evidence="2" id="KW-0238">DNA-binding</keyword>
<sequence>MIDSITSGTGRRPTIADVARAAGVGVATVDRVLNKRAAVRRDTAARVLAAAEAIGYHGAGLLRRRLDEAPAEKSFGFLLQRRGDAFYRELAAALTGATRGLTRLRGRPVAEFVDDISAATVAADIAALGARVDVLAVVAADHPRVTEAVADLARRGVAVVTLLSGITGPVAGHVGIDSRKAGRTAGWVIRHLAREAGGVGILVGSHRFLDHELSEISFRSYMRECAPSFRLLESFSNLEDPGLAHEGTLELLKRNPDLVGIYLAGGGMAGMVAALREVRRDRHIVAVCNELVPETRAALVDGILDAVIATPITLLAERAVEAMADLVLGGAGPAAPALLPFGLFVSENLPEWPGRR</sequence>
<dbReference type="InterPro" id="IPR000843">
    <property type="entry name" value="HTH_LacI"/>
</dbReference>
<evidence type="ECO:0000256" key="1">
    <source>
        <dbReference type="ARBA" id="ARBA00023015"/>
    </source>
</evidence>
<dbReference type="PRINTS" id="PR00036">
    <property type="entry name" value="HTHLACI"/>
</dbReference>
<evidence type="ECO:0000256" key="2">
    <source>
        <dbReference type="ARBA" id="ARBA00023125"/>
    </source>
</evidence>
<gene>
    <name evidence="5" type="ORF">QO015_001890</name>
</gene>
<protein>
    <submittedName>
        <fullName evidence="5">LacI family transcriptional regulator</fullName>
    </submittedName>
</protein>
<reference evidence="5 6" key="1">
    <citation type="submission" date="2023-07" db="EMBL/GenBank/DDBJ databases">
        <title>Genomic Encyclopedia of Type Strains, Phase IV (KMG-IV): sequencing the most valuable type-strain genomes for metagenomic binning, comparative biology and taxonomic classification.</title>
        <authorList>
            <person name="Goeker M."/>
        </authorList>
    </citation>
    <scope>NUCLEOTIDE SEQUENCE [LARGE SCALE GENOMIC DNA]</scope>
    <source>
        <strain evidence="5 6">B1-1</strain>
    </source>
</reference>
<dbReference type="InterPro" id="IPR010982">
    <property type="entry name" value="Lambda_DNA-bd_dom_sf"/>
</dbReference>
<dbReference type="InterPro" id="IPR028082">
    <property type="entry name" value="Peripla_BP_I"/>
</dbReference>
<keyword evidence="3" id="KW-0804">Transcription</keyword>
<evidence type="ECO:0000313" key="5">
    <source>
        <dbReference type="EMBL" id="MDQ0516277.1"/>
    </source>
</evidence>
<dbReference type="SUPFAM" id="SSF47413">
    <property type="entry name" value="lambda repressor-like DNA-binding domains"/>
    <property type="match status" value="1"/>
</dbReference>
<evidence type="ECO:0000313" key="6">
    <source>
        <dbReference type="Proteomes" id="UP001223743"/>
    </source>
</evidence>
<evidence type="ECO:0000259" key="4">
    <source>
        <dbReference type="PROSITE" id="PS50932"/>
    </source>
</evidence>
<dbReference type="PROSITE" id="PS00356">
    <property type="entry name" value="HTH_LACI_1"/>
    <property type="match status" value="1"/>
</dbReference>
<dbReference type="CDD" id="cd06307">
    <property type="entry name" value="PBP1_sugar_binding"/>
    <property type="match status" value="1"/>
</dbReference>
<dbReference type="RefSeq" id="WP_266279807.1">
    <property type="nucleotide sequence ID" value="NZ_JAPKNF010000001.1"/>
</dbReference>
<keyword evidence="6" id="KW-1185">Reference proteome</keyword>
<dbReference type="PANTHER" id="PTHR30146:SF152">
    <property type="entry name" value="TRANSCRIPTIONAL REGULATORY PROTEIN"/>
    <property type="match status" value="1"/>
</dbReference>
<dbReference type="Gene3D" id="1.10.260.40">
    <property type="entry name" value="lambda repressor-like DNA-binding domains"/>
    <property type="match status" value="1"/>
</dbReference>
<dbReference type="Gene3D" id="3.40.50.2300">
    <property type="match status" value="2"/>
</dbReference>
<proteinExistence type="predicted"/>
<dbReference type="PANTHER" id="PTHR30146">
    <property type="entry name" value="LACI-RELATED TRANSCRIPTIONAL REPRESSOR"/>
    <property type="match status" value="1"/>
</dbReference>
<comment type="caution">
    <text evidence="5">The sequence shown here is derived from an EMBL/GenBank/DDBJ whole genome shotgun (WGS) entry which is preliminary data.</text>
</comment>
<dbReference type="SUPFAM" id="SSF53822">
    <property type="entry name" value="Periplasmic binding protein-like I"/>
    <property type="match status" value="1"/>
</dbReference>
<dbReference type="EMBL" id="JAUSWJ010000001">
    <property type="protein sequence ID" value="MDQ0516277.1"/>
    <property type="molecule type" value="Genomic_DNA"/>
</dbReference>
<dbReference type="Pfam" id="PF00356">
    <property type="entry name" value="LacI"/>
    <property type="match status" value="1"/>
</dbReference>
<organism evidence="5 6">
    <name type="scientific">Kaistia geumhonensis</name>
    <dbReference type="NCBI Taxonomy" id="410839"/>
    <lineage>
        <taxon>Bacteria</taxon>
        <taxon>Pseudomonadati</taxon>
        <taxon>Pseudomonadota</taxon>
        <taxon>Alphaproteobacteria</taxon>
        <taxon>Hyphomicrobiales</taxon>
        <taxon>Kaistiaceae</taxon>
        <taxon>Kaistia</taxon>
    </lineage>
</organism>
<accession>A0ABU0M5N7</accession>
<dbReference type="Proteomes" id="UP001223743">
    <property type="component" value="Unassembled WGS sequence"/>
</dbReference>
<dbReference type="PROSITE" id="PS50932">
    <property type="entry name" value="HTH_LACI_2"/>
    <property type="match status" value="1"/>
</dbReference>
<evidence type="ECO:0000256" key="3">
    <source>
        <dbReference type="ARBA" id="ARBA00023163"/>
    </source>
</evidence>
<name>A0ABU0M5N7_9HYPH</name>
<dbReference type="InterPro" id="IPR025997">
    <property type="entry name" value="SBP_2_dom"/>
</dbReference>